<name>A0A6N6JIP3_9RHOB</name>
<keyword evidence="4" id="KW-1185">Reference proteome</keyword>
<dbReference type="InterPro" id="IPR042047">
    <property type="entry name" value="SleB_dom1"/>
</dbReference>
<dbReference type="OrthoDB" id="9785345at2"/>
<evidence type="ECO:0000313" key="4">
    <source>
        <dbReference type="Proteomes" id="UP000436822"/>
    </source>
</evidence>
<comment type="caution">
    <text evidence="3">The sequence shown here is derived from an EMBL/GenBank/DDBJ whole genome shotgun (WGS) entry which is preliminary data.</text>
</comment>
<dbReference type="RefSeq" id="WP_159808522.1">
    <property type="nucleotide sequence ID" value="NZ_BLJE01000003.1"/>
</dbReference>
<dbReference type="Proteomes" id="UP000436822">
    <property type="component" value="Unassembled WGS sequence"/>
</dbReference>
<gene>
    <name evidence="3" type="ORF">KIN_30290</name>
</gene>
<feature type="signal peptide" evidence="1">
    <location>
        <begin position="1"/>
        <end position="26"/>
    </location>
</feature>
<evidence type="ECO:0000259" key="2">
    <source>
        <dbReference type="Pfam" id="PF07486"/>
    </source>
</evidence>
<keyword evidence="1" id="KW-0732">Signal</keyword>
<sequence length="226" mass="24614">MFVKRLFSVAVICAAYVGLVSDGARAQNLSFDKVVGSTSNQPTSDIDSTIFSVTASANAGLLTAPSDHLLKIASPVRGLDANLYSKRGLASLPRATGDAEWACLAEALYFEARGESVKGQFAVAEVILNRVDASRFPDTVCAVVNQGTGRKYQCQFTYTCDGRPEHITEMKAYERVGKIARIMLDGAKRTLAKGATYYHTTAVRPNWSRKFPRVARHGVHLFYVQG</sequence>
<dbReference type="Pfam" id="PF07486">
    <property type="entry name" value="Hydrolase_2"/>
    <property type="match status" value="1"/>
</dbReference>
<dbReference type="EMBL" id="BLJE01000003">
    <property type="protein sequence ID" value="GFE65955.1"/>
    <property type="molecule type" value="Genomic_DNA"/>
</dbReference>
<evidence type="ECO:0000256" key="1">
    <source>
        <dbReference type="SAM" id="SignalP"/>
    </source>
</evidence>
<evidence type="ECO:0000313" key="3">
    <source>
        <dbReference type="EMBL" id="GFE65955.1"/>
    </source>
</evidence>
<dbReference type="GO" id="GO:0016787">
    <property type="term" value="F:hydrolase activity"/>
    <property type="evidence" value="ECO:0007669"/>
    <property type="project" value="InterPro"/>
</dbReference>
<accession>A0A6N6JIP3</accession>
<reference evidence="3 4" key="1">
    <citation type="submission" date="2019-12" db="EMBL/GenBank/DDBJ databases">
        <title>Litoreibacter badius sp. nov., a novel bacteriochlorophyll a-containing bacterium in the genus Litoreibacter.</title>
        <authorList>
            <person name="Kanamuro M."/>
            <person name="Takabe Y."/>
            <person name="Mori K."/>
            <person name="Takaichi S."/>
            <person name="Hanada S."/>
        </authorList>
    </citation>
    <scope>NUCLEOTIDE SEQUENCE [LARGE SCALE GENOMIC DNA]</scope>
    <source>
        <strain evidence="3 4">K6</strain>
    </source>
</reference>
<protein>
    <recommendedName>
        <fullName evidence="2">Cell wall hydrolase SleB domain-containing protein</fullName>
    </recommendedName>
</protein>
<dbReference type="AlphaFoldDB" id="A0A6N6JIP3"/>
<proteinExistence type="predicted"/>
<feature type="domain" description="Cell wall hydrolase SleB" evidence="2">
    <location>
        <begin position="114"/>
        <end position="223"/>
    </location>
</feature>
<organism evidence="3 4">
    <name type="scientific">Litoreibacter roseus</name>
    <dbReference type="NCBI Taxonomy" id="2601869"/>
    <lineage>
        <taxon>Bacteria</taxon>
        <taxon>Pseudomonadati</taxon>
        <taxon>Pseudomonadota</taxon>
        <taxon>Alphaproteobacteria</taxon>
        <taxon>Rhodobacterales</taxon>
        <taxon>Roseobacteraceae</taxon>
        <taxon>Litoreibacter</taxon>
    </lineage>
</organism>
<dbReference type="InterPro" id="IPR011105">
    <property type="entry name" value="Cell_wall_hydrolase_SleB"/>
</dbReference>
<feature type="chain" id="PRO_5027064213" description="Cell wall hydrolase SleB domain-containing protein" evidence="1">
    <location>
        <begin position="27"/>
        <end position="226"/>
    </location>
</feature>
<dbReference type="Gene3D" id="1.10.10.2520">
    <property type="entry name" value="Cell wall hydrolase SleB, domain 1"/>
    <property type="match status" value="1"/>
</dbReference>